<gene>
    <name evidence="1" type="ORF">AFUS01_LOCUS16249</name>
</gene>
<dbReference type="Proteomes" id="UP000708208">
    <property type="component" value="Unassembled WGS sequence"/>
</dbReference>
<reference evidence="1" key="1">
    <citation type="submission" date="2021-06" db="EMBL/GenBank/DDBJ databases">
        <authorList>
            <person name="Hodson N. C."/>
            <person name="Mongue J. A."/>
            <person name="Jaron S. K."/>
        </authorList>
    </citation>
    <scope>NUCLEOTIDE SEQUENCE</scope>
</reference>
<evidence type="ECO:0000313" key="2">
    <source>
        <dbReference type="Proteomes" id="UP000708208"/>
    </source>
</evidence>
<name>A0A8J2KK74_9HEXA</name>
<dbReference type="AlphaFoldDB" id="A0A8J2KK74"/>
<dbReference type="EMBL" id="CAJVCH010148200">
    <property type="protein sequence ID" value="CAG7727405.1"/>
    <property type="molecule type" value="Genomic_DNA"/>
</dbReference>
<evidence type="ECO:0000313" key="1">
    <source>
        <dbReference type="EMBL" id="CAG7727405.1"/>
    </source>
</evidence>
<sequence length="156" mass="17435">MSRKLLLDCFYGFRTVSGHNLRASPFLPAPGVHYSSVILQSGLYGKTYVRPDYSSCLHLRALPNTCVLLQGIFANYGIKIKKIEIHQNFRNSLVALLILKVVNNKKTVGRYQVHQFPPACLTISVLPDMKGPHIRHVAGVGMLMEMPPFNISKQGD</sequence>
<proteinExistence type="predicted"/>
<accession>A0A8J2KK74</accession>
<keyword evidence="2" id="KW-1185">Reference proteome</keyword>
<protein>
    <submittedName>
        <fullName evidence="1">Uncharacterized protein</fullName>
    </submittedName>
</protein>
<organism evidence="1 2">
    <name type="scientific">Allacma fusca</name>
    <dbReference type="NCBI Taxonomy" id="39272"/>
    <lineage>
        <taxon>Eukaryota</taxon>
        <taxon>Metazoa</taxon>
        <taxon>Ecdysozoa</taxon>
        <taxon>Arthropoda</taxon>
        <taxon>Hexapoda</taxon>
        <taxon>Collembola</taxon>
        <taxon>Symphypleona</taxon>
        <taxon>Sminthuridae</taxon>
        <taxon>Allacma</taxon>
    </lineage>
</organism>
<comment type="caution">
    <text evidence="1">The sequence shown here is derived from an EMBL/GenBank/DDBJ whole genome shotgun (WGS) entry which is preliminary data.</text>
</comment>